<accession>A0ABV2T2K7</accession>
<name>A0ABV2T2K7_9BACT</name>
<feature type="transmembrane region" description="Helical" evidence="1">
    <location>
        <begin position="215"/>
        <end position="230"/>
    </location>
</feature>
<proteinExistence type="predicted"/>
<feature type="transmembrane region" description="Helical" evidence="1">
    <location>
        <begin position="410"/>
        <end position="428"/>
    </location>
</feature>
<dbReference type="RefSeq" id="WP_354659232.1">
    <property type="nucleotide sequence ID" value="NZ_JBEXAC010000001.1"/>
</dbReference>
<keyword evidence="1" id="KW-0812">Transmembrane</keyword>
<feature type="transmembrane region" description="Helical" evidence="1">
    <location>
        <begin position="237"/>
        <end position="255"/>
    </location>
</feature>
<evidence type="ECO:0008006" key="4">
    <source>
        <dbReference type="Google" id="ProtNLM"/>
    </source>
</evidence>
<protein>
    <recommendedName>
        <fullName evidence="4">Oligosaccharide repeat unit polymerase</fullName>
    </recommendedName>
</protein>
<sequence length="439" mass="50858">MFYNTEHFSFYVFLQYFISTLIIFLSGYSRIKKGNVQSKLFYTFYIGGFFFYAGVGAAYKEGVAVDYFMYYLIYLIVFVLFFIRGYKSFSGVEKKFGAVADYKLNTLVANKNFCVTIIIVYLFCSGFSLIYPNFQLYKLVSPPKPDSTSIVFERFTNEHNDLILVLVRYFKLLLTPFFLLALNYFRNRIWMMALVLFLPLYFEFCVQAYIGRSAMLIQGVIFFLILWQNRPKIRTKLVIALAILIPSFIIFSYYYQSLRIGGSQNFKNITLNDALDGVLGIETGFPTRSAEIIDKGLSTDLGAYSKWLITLPFPKFMLERSQGGLVGYEISEHLLGVKRTDTGYFVILYGNVTESIYIYTKYLFWVQPIIIGLLLSYLSRYFGSSKLLLPVFIYLLITCGYNLTRAGTQSAFPVVINNNLLFYIFLYFKVRQVRLAKSP</sequence>
<reference evidence="2 3" key="1">
    <citation type="submission" date="2024-06" db="EMBL/GenBank/DDBJ databases">
        <title>Chitinophaga defluvii sp. nov., isolated from municipal sewage.</title>
        <authorList>
            <person name="Zhang L."/>
        </authorList>
    </citation>
    <scope>NUCLEOTIDE SEQUENCE [LARGE SCALE GENOMIC DNA]</scope>
    <source>
        <strain evidence="2 3">H8</strain>
    </source>
</reference>
<feature type="transmembrane region" description="Helical" evidence="1">
    <location>
        <begin position="162"/>
        <end position="182"/>
    </location>
</feature>
<feature type="transmembrane region" description="Helical" evidence="1">
    <location>
        <begin position="65"/>
        <end position="86"/>
    </location>
</feature>
<feature type="transmembrane region" description="Helical" evidence="1">
    <location>
        <begin position="40"/>
        <end position="59"/>
    </location>
</feature>
<gene>
    <name evidence="2" type="ORF">ABR189_04395</name>
</gene>
<evidence type="ECO:0000313" key="2">
    <source>
        <dbReference type="EMBL" id="MET6996590.1"/>
    </source>
</evidence>
<dbReference type="EMBL" id="JBEXAC010000001">
    <property type="protein sequence ID" value="MET6996590.1"/>
    <property type="molecule type" value="Genomic_DNA"/>
</dbReference>
<feature type="transmembrane region" description="Helical" evidence="1">
    <location>
        <begin position="356"/>
        <end position="375"/>
    </location>
</feature>
<evidence type="ECO:0000256" key="1">
    <source>
        <dbReference type="SAM" id="Phobius"/>
    </source>
</evidence>
<comment type="caution">
    <text evidence="2">The sequence shown here is derived from an EMBL/GenBank/DDBJ whole genome shotgun (WGS) entry which is preliminary data.</text>
</comment>
<keyword evidence="1" id="KW-1133">Transmembrane helix</keyword>
<dbReference type="Proteomes" id="UP001549749">
    <property type="component" value="Unassembled WGS sequence"/>
</dbReference>
<organism evidence="2 3">
    <name type="scientific">Chitinophaga defluvii</name>
    <dbReference type="NCBI Taxonomy" id="3163343"/>
    <lineage>
        <taxon>Bacteria</taxon>
        <taxon>Pseudomonadati</taxon>
        <taxon>Bacteroidota</taxon>
        <taxon>Chitinophagia</taxon>
        <taxon>Chitinophagales</taxon>
        <taxon>Chitinophagaceae</taxon>
        <taxon>Chitinophaga</taxon>
    </lineage>
</organism>
<keyword evidence="1" id="KW-0472">Membrane</keyword>
<keyword evidence="3" id="KW-1185">Reference proteome</keyword>
<feature type="transmembrane region" description="Helical" evidence="1">
    <location>
        <begin position="113"/>
        <end position="134"/>
    </location>
</feature>
<feature type="transmembrane region" description="Helical" evidence="1">
    <location>
        <begin position="12"/>
        <end position="28"/>
    </location>
</feature>
<evidence type="ECO:0000313" key="3">
    <source>
        <dbReference type="Proteomes" id="UP001549749"/>
    </source>
</evidence>